<dbReference type="Proteomes" id="UP001375539">
    <property type="component" value="Unassembled WGS sequence"/>
</dbReference>
<sequence>MSPKRGDRAAPPPGQGEWDVRFATGEAAKGWEQLSTQAATNTRAAWLVMRTDPAPATRTERHHPLKGELAHGTHRGQTMDRWQIEVTAGGRIWYLLDVERRTVWITVASTGHPKATDR</sequence>
<gene>
    <name evidence="1" type="ORF">WKI58_38695</name>
</gene>
<proteinExistence type="predicted"/>
<evidence type="ECO:0000313" key="1">
    <source>
        <dbReference type="EMBL" id="MEJ8662323.1"/>
    </source>
</evidence>
<accession>A0ACC6QUZ8</accession>
<reference evidence="1" key="1">
    <citation type="submission" date="2024-03" db="EMBL/GenBank/DDBJ databases">
        <title>Novel Streptomyces species of biotechnological and ecological value are a feature of Machair soil.</title>
        <authorList>
            <person name="Prole J.R."/>
            <person name="Goodfellow M."/>
            <person name="Allenby N."/>
            <person name="Ward A.C."/>
        </authorList>
    </citation>
    <scope>NUCLEOTIDE SEQUENCE</scope>
    <source>
        <strain evidence="1">MS1.AVA.4</strain>
    </source>
</reference>
<dbReference type="EMBL" id="JBBKAI010000004">
    <property type="protein sequence ID" value="MEJ8662323.1"/>
    <property type="molecule type" value="Genomic_DNA"/>
</dbReference>
<organism evidence="1 2">
    <name type="scientific">Streptomyces pratisoli</name>
    <dbReference type="NCBI Taxonomy" id="3139917"/>
    <lineage>
        <taxon>Bacteria</taxon>
        <taxon>Bacillati</taxon>
        <taxon>Actinomycetota</taxon>
        <taxon>Actinomycetes</taxon>
        <taxon>Kitasatosporales</taxon>
        <taxon>Streptomycetaceae</taxon>
        <taxon>Streptomyces</taxon>
    </lineage>
</organism>
<evidence type="ECO:0000313" key="2">
    <source>
        <dbReference type="Proteomes" id="UP001375539"/>
    </source>
</evidence>
<keyword evidence="2" id="KW-1185">Reference proteome</keyword>
<protein>
    <submittedName>
        <fullName evidence="1">Uncharacterized protein</fullName>
    </submittedName>
</protein>
<name>A0ACC6QUZ8_9ACTN</name>
<comment type="caution">
    <text evidence="1">The sequence shown here is derived from an EMBL/GenBank/DDBJ whole genome shotgun (WGS) entry which is preliminary data.</text>
</comment>